<evidence type="ECO:0000313" key="3">
    <source>
        <dbReference type="Proteomes" id="UP000008021"/>
    </source>
</evidence>
<sequence length="87" mass="9943">MDDDNESGRHWPLHPDRAEAKRSPAAVMDDDRRCPALSCDLPRVGIGLRCLTWRRGGHAPTWILQIEQPEFFQGPKGFNARRDTLHP</sequence>
<feature type="compositionally biased region" description="Basic and acidic residues" evidence="1">
    <location>
        <begin position="1"/>
        <end position="22"/>
    </location>
</feature>
<name>A0A0E0F3V9_9ORYZ</name>
<organism evidence="2">
    <name type="scientific">Oryza meridionalis</name>
    <dbReference type="NCBI Taxonomy" id="40149"/>
    <lineage>
        <taxon>Eukaryota</taxon>
        <taxon>Viridiplantae</taxon>
        <taxon>Streptophyta</taxon>
        <taxon>Embryophyta</taxon>
        <taxon>Tracheophyta</taxon>
        <taxon>Spermatophyta</taxon>
        <taxon>Magnoliopsida</taxon>
        <taxon>Liliopsida</taxon>
        <taxon>Poales</taxon>
        <taxon>Poaceae</taxon>
        <taxon>BOP clade</taxon>
        <taxon>Oryzoideae</taxon>
        <taxon>Oryzeae</taxon>
        <taxon>Oryzinae</taxon>
        <taxon>Oryza</taxon>
    </lineage>
</organism>
<dbReference type="HOGENOM" id="CLU_2610081_0_0_1"/>
<dbReference type="EnsemblPlants" id="OMERI11G06250.3">
    <property type="protein sequence ID" value="OMERI11G06250.3"/>
    <property type="gene ID" value="OMERI11G06250"/>
</dbReference>
<feature type="region of interest" description="Disordered" evidence="1">
    <location>
        <begin position="1"/>
        <end position="27"/>
    </location>
</feature>
<proteinExistence type="predicted"/>
<accession>A0A0E0F3V9</accession>
<reference evidence="2" key="1">
    <citation type="submission" date="2015-04" db="UniProtKB">
        <authorList>
            <consortium name="EnsemblPlants"/>
        </authorList>
    </citation>
    <scope>IDENTIFICATION</scope>
</reference>
<evidence type="ECO:0000313" key="2">
    <source>
        <dbReference type="EnsemblPlants" id="OMERI11G06250.3"/>
    </source>
</evidence>
<dbReference type="Proteomes" id="UP000008021">
    <property type="component" value="Chromosome 11"/>
</dbReference>
<dbReference type="Gramene" id="OMERI11G06250.3">
    <property type="protein sequence ID" value="OMERI11G06250.3"/>
    <property type="gene ID" value="OMERI11G06250"/>
</dbReference>
<dbReference type="AlphaFoldDB" id="A0A0E0F3V9"/>
<evidence type="ECO:0000256" key="1">
    <source>
        <dbReference type="SAM" id="MobiDB-lite"/>
    </source>
</evidence>
<keyword evidence="3" id="KW-1185">Reference proteome</keyword>
<reference evidence="2" key="2">
    <citation type="submission" date="2018-05" db="EMBL/GenBank/DDBJ databases">
        <title>OmerRS3 (Oryza meridionalis Reference Sequence Version 3).</title>
        <authorList>
            <person name="Zhang J."/>
            <person name="Kudrna D."/>
            <person name="Lee S."/>
            <person name="Talag J."/>
            <person name="Welchert J."/>
            <person name="Wing R.A."/>
        </authorList>
    </citation>
    <scope>NUCLEOTIDE SEQUENCE [LARGE SCALE GENOMIC DNA]</scope>
    <source>
        <strain evidence="2">cv. OR44</strain>
    </source>
</reference>
<protein>
    <submittedName>
        <fullName evidence="2">Uncharacterized protein</fullName>
    </submittedName>
</protein>